<proteinExistence type="predicted"/>
<evidence type="ECO:0000313" key="4">
    <source>
        <dbReference type="Proteomes" id="UP000675781"/>
    </source>
</evidence>
<dbReference type="PRINTS" id="PR00412">
    <property type="entry name" value="EPOXHYDRLASE"/>
</dbReference>
<evidence type="ECO:0000313" key="3">
    <source>
        <dbReference type="EMBL" id="MBR7836150.1"/>
    </source>
</evidence>
<dbReference type="InterPro" id="IPR000073">
    <property type="entry name" value="AB_hydrolase_1"/>
</dbReference>
<protein>
    <submittedName>
        <fullName evidence="3">Alpha/beta hydrolase</fullName>
    </submittedName>
</protein>
<keyword evidence="1 3" id="KW-0378">Hydrolase</keyword>
<dbReference type="EMBL" id="JAGSOG010000127">
    <property type="protein sequence ID" value="MBR7836150.1"/>
    <property type="molecule type" value="Genomic_DNA"/>
</dbReference>
<name>A0A941EPI6_9ACTN</name>
<dbReference type="Proteomes" id="UP000675781">
    <property type="component" value="Unassembled WGS sequence"/>
</dbReference>
<dbReference type="PANTHER" id="PTHR43329">
    <property type="entry name" value="EPOXIDE HYDROLASE"/>
    <property type="match status" value="1"/>
</dbReference>
<dbReference type="AlphaFoldDB" id="A0A941EPI6"/>
<evidence type="ECO:0000256" key="1">
    <source>
        <dbReference type="ARBA" id="ARBA00022801"/>
    </source>
</evidence>
<sequence>MSDEQMTVVIAAYGSHGAARRDYGELVRLHDVGVIADAKGIMLLMTDPDAKISVQEGGGGLMGKLAARSVAKAFKGRLSPDSGTVVVIFNSAARSGVEQAISHHVRRAFADAAGSDGAALEAAFAKAGDELAGPFPSESSVPRVEDLSRFSLPGTRIELNGLSMHVADEGSGDQVVLMVHGMPDTSACWKFQVPDMVSAGYRVIVPDLIGSGLSDKPRELEHYAAGQVVADLAGLLDKLEVDRVHLVGHGWGARLCWQFAMTHPFRVGAMVVISAGHPTARIADNLFSLPRARWDWFPFSNTDSNAAELYAAADCAYARLVFGSHPDLQDVLARNLSQDEGFGPMLRWDLANPVTASWFQALTDTTPPPEVHAPVLGIWPTGDIFCFEHEVEASGQYVNGPFRYERVDAASHWAPLDASGEVTRLILDWLLQHRATASPSAQ</sequence>
<dbReference type="InterPro" id="IPR029058">
    <property type="entry name" value="AB_hydrolase_fold"/>
</dbReference>
<gene>
    <name evidence="3" type="ORF">KDL01_22930</name>
</gene>
<dbReference type="PRINTS" id="PR00111">
    <property type="entry name" value="ABHYDROLASE"/>
</dbReference>
<dbReference type="SUPFAM" id="SSF53474">
    <property type="entry name" value="alpha/beta-Hydrolases"/>
    <property type="match status" value="1"/>
</dbReference>
<reference evidence="3" key="1">
    <citation type="submission" date="2021-04" db="EMBL/GenBank/DDBJ databases">
        <title>Genome based classification of Actinospica acidithermotolerans sp. nov., an actinobacterium isolated from an Indonesian hot spring.</title>
        <authorList>
            <person name="Kusuma A.B."/>
            <person name="Putra K.E."/>
            <person name="Nafisah S."/>
            <person name="Loh J."/>
            <person name="Nouioui I."/>
            <person name="Goodfellow M."/>
        </authorList>
    </citation>
    <scope>NUCLEOTIDE SEQUENCE</scope>
    <source>
        <strain evidence="3">CSCA 57</strain>
    </source>
</reference>
<dbReference type="RefSeq" id="WP_212530634.1">
    <property type="nucleotide sequence ID" value="NZ_JAGSOG010000127.1"/>
</dbReference>
<dbReference type="Pfam" id="PF00561">
    <property type="entry name" value="Abhydrolase_1"/>
    <property type="match status" value="1"/>
</dbReference>
<comment type="caution">
    <text evidence="3">The sequence shown here is derived from an EMBL/GenBank/DDBJ whole genome shotgun (WGS) entry which is preliminary data.</text>
</comment>
<feature type="domain" description="AB hydrolase-1" evidence="2">
    <location>
        <begin position="175"/>
        <end position="297"/>
    </location>
</feature>
<dbReference type="Gene3D" id="3.40.50.1820">
    <property type="entry name" value="alpha/beta hydrolase"/>
    <property type="match status" value="1"/>
</dbReference>
<dbReference type="InterPro" id="IPR000639">
    <property type="entry name" value="Epox_hydrolase-like"/>
</dbReference>
<accession>A0A941EPI6</accession>
<evidence type="ECO:0000259" key="2">
    <source>
        <dbReference type="Pfam" id="PF00561"/>
    </source>
</evidence>
<organism evidence="3 4">
    <name type="scientific">Actinospica durhamensis</name>
    <dbReference type="NCBI Taxonomy" id="1508375"/>
    <lineage>
        <taxon>Bacteria</taxon>
        <taxon>Bacillati</taxon>
        <taxon>Actinomycetota</taxon>
        <taxon>Actinomycetes</taxon>
        <taxon>Catenulisporales</taxon>
        <taxon>Actinospicaceae</taxon>
        <taxon>Actinospica</taxon>
    </lineage>
</organism>
<dbReference type="GO" id="GO:0016787">
    <property type="term" value="F:hydrolase activity"/>
    <property type="evidence" value="ECO:0007669"/>
    <property type="project" value="UniProtKB-KW"/>
</dbReference>
<keyword evidence="4" id="KW-1185">Reference proteome</keyword>